<evidence type="ECO:0000313" key="4">
    <source>
        <dbReference type="EMBL" id="GGI21115.1"/>
    </source>
</evidence>
<feature type="chain" id="PRO_5035152029" description="TolC family protein" evidence="3">
    <location>
        <begin position="23"/>
        <end position="415"/>
    </location>
</feature>
<keyword evidence="2" id="KW-0175">Coiled coil</keyword>
<dbReference type="EMBL" id="BMDI01000003">
    <property type="protein sequence ID" value="GGI21115.1"/>
    <property type="molecule type" value="Genomic_DNA"/>
</dbReference>
<evidence type="ECO:0000256" key="2">
    <source>
        <dbReference type="SAM" id="Coils"/>
    </source>
</evidence>
<comment type="similarity">
    <text evidence="1">Belongs to the outer membrane factor (OMF) (TC 1.B.17) family.</text>
</comment>
<reference evidence="5" key="1">
    <citation type="journal article" date="2019" name="Int. J. Syst. Evol. Microbiol.">
        <title>The Global Catalogue of Microorganisms (GCM) 10K type strain sequencing project: providing services to taxonomists for standard genome sequencing and annotation.</title>
        <authorList>
            <consortium name="The Broad Institute Genomics Platform"/>
            <consortium name="The Broad Institute Genome Sequencing Center for Infectious Disease"/>
            <person name="Wu L."/>
            <person name="Ma J."/>
        </authorList>
    </citation>
    <scope>NUCLEOTIDE SEQUENCE [LARGE SCALE GENOMIC DNA]</scope>
    <source>
        <strain evidence="5">CCM 2767</strain>
    </source>
</reference>
<comment type="caution">
    <text evidence="4">The sequence shown here is derived from an EMBL/GenBank/DDBJ whole genome shotgun (WGS) entry which is preliminary data.</text>
</comment>
<evidence type="ECO:0008006" key="6">
    <source>
        <dbReference type="Google" id="ProtNLM"/>
    </source>
</evidence>
<sequence>MRHTMRGVTILLAACAVVPAWSQTMSGEILPQRVALDAFLQIVERNNPSLQADRLQIDAAQGDLQAASAFPNPVVSYGRKPNEKEAVVEQPIPIFGQRGLRMEGARLGVDATSARVTSAKAMSLRDAAHDFITLLVAQEKLMRREKAEKQMEQAHRIVVGQVEAGTRSRYDKARMDIEFANIRMQAAQARSALSDATARVIEAVGAPGWNPIAVGTLQPTLTQATFDSLWLHAKDNLPAVRAAIAEQALADKMIEVEKREAWPTPAFGVGKLRDSEGRHTVIGVSVEIPLFDRRQGQVAKAQAQAREASLRREAVIRNAQNELRRATALLSQRIALTQRFRHDALDLLPDLNQMAQDSYSLGKGSILELIDSIQSISEKEIVYLDLTEELLQAEIDVRFASGDMVPGTMTANSTR</sequence>
<keyword evidence="5" id="KW-1185">Reference proteome</keyword>
<dbReference type="SUPFAM" id="SSF56954">
    <property type="entry name" value="Outer membrane efflux proteins (OEP)"/>
    <property type="match status" value="1"/>
</dbReference>
<feature type="coiled-coil region" evidence="2">
    <location>
        <begin position="137"/>
        <end position="190"/>
    </location>
</feature>
<dbReference type="InterPro" id="IPR003423">
    <property type="entry name" value="OMP_efflux"/>
</dbReference>
<dbReference type="AlphaFoldDB" id="A0A8J3AWR3"/>
<dbReference type="Gene3D" id="1.20.1600.10">
    <property type="entry name" value="Outer membrane efflux proteins (OEP)"/>
    <property type="match status" value="1"/>
</dbReference>
<proteinExistence type="inferred from homology"/>
<evidence type="ECO:0000313" key="5">
    <source>
        <dbReference type="Proteomes" id="UP000642180"/>
    </source>
</evidence>
<dbReference type="PANTHER" id="PTHR30203:SF24">
    <property type="entry name" value="BLR4935 PROTEIN"/>
    <property type="match status" value="1"/>
</dbReference>
<gene>
    <name evidence="4" type="ORF">GCM10008066_27450</name>
</gene>
<feature type="signal peptide" evidence="3">
    <location>
        <begin position="1"/>
        <end position="22"/>
    </location>
</feature>
<dbReference type="GO" id="GO:0015562">
    <property type="term" value="F:efflux transmembrane transporter activity"/>
    <property type="evidence" value="ECO:0007669"/>
    <property type="project" value="InterPro"/>
</dbReference>
<name>A0A8J3AWR3_9BURK</name>
<organism evidence="4 5">
    <name type="scientific">Oxalicibacterium faecigallinarum</name>
    <dbReference type="NCBI Taxonomy" id="573741"/>
    <lineage>
        <taxon>Bacteria</taxon>
        <taxon>Pseudomonadati</taxon>
        <taxon>Pseudomonadota</taxon>
        <taxon>Betaproteobacteria</taxon>
        <taxon>Burkholderiales</taxon>
        <taxon>Oxalobacteraceae</taxon>
        <taxon>Oxalicibacterium</taxon>
    </lineage>
</organism>
<evidence type="ECO:0000256" key="1">
    <source>
        <dbReference type="ARBA" id="ARBA00007613"/>
    </source>
</evidence>
<accession>A0A8J3AWR3</accession>
<dbReference type="Pfam" id="PF02321">
    <property type="entry name" value="OEP"/>
    <property type="match status" value="1"/>
</dbReference>
<dbReference type="PANTHER" id="PTHR30203">
    <property type="entry name" value="OUTER MEMBRANE CATION EFFLUX PROTEIN"/>
    <property type="match status" value="1"/>
</dbReference>
<keyword evidence="3" id="KW-0732">Signal</keyword>
<evidence type="ECO:0000256" key="3">
    <source>
        <dbReference type="SAM" id="SignalP"/>
    </source>
</evidence>
<protein>
    <recommendedName>
        <fullName evidence="6">TolC family protein</fullName>
    </recommendedName>
</protein>
<dbReference type="InterPro" id="IPR010131">
    <property type="entry name" value="MdtP/NodT-like"/>
</dbReference>
<dbReference type="Proteomes" id="UP000642180">
    <property type="component" value="Unassembled WGS sequence"/>
</dbReference>